<dbReference type="Proteomes" id="UP001152320">
    <property type="component" value="Chromosome 21"/>
</dbReference>
<gene>
    <name evidence="1" type="ORF">HOLleu_39040</name>
</gene>
<accession>A0A9Q0YI18</accession>
<comment type="caution">
    <text evidence="1">The sequence shown here is derived from an EMBL/GenBank/DDBJ whole genome shotgun (WGS) entry which is preliminary data.</text>
</comment>
<dbReference type="EMBL" id="JAIZAY010000021">
    <property type="protein sequence ID" value="KAJ8021750.1"/>
    <property type="molecule type" value="Genomic_DNA"/>
</dbReference>
<protein>
    <submittedName>
        <fullName evidence="1">Uncharacterized protein</fullName>
    </submittedName>
</protein>
<evidence type="ECO:0000313" key="2">
    <source>
        <dbReference type="Proteomes" id="UP001152320"/>
    </source>
</evidence>
<name>A0A9Q0YI18_HOLLE</name>
<proteinExistence type="predicted"/>
<organism evidence="1 2">
    <name type="scientific">Holothuria leucospilota</name>
    <name type="common">Black long sea cucumber</name>
    <name type="synonym">Mertensiothuria leucospilota</name>
    <dbReference type="NCBI Taxonomy" id="206669"/>
    <lineage>
        <taxon>Eukaryota</taxon>
        <taxon>Metazoa</taxon>
        <taxon>Echinodermata</taxon>
        <taxon>Eleutherozoa</taxon>
        <taxon>Echinozoa</taxon>
        <taxon>Holothuroidea</taxon>
        <taxon>Aspidochirotacea</taxon>
        <taxon>Aspidochirotida</taxon>
        <taxon>Holothuriidae</taxon>
        <taxon>Holothuria</taxon>
    </lineage>
</organism>
<dbReference type="AlphaFoldDB" id="A0A9Q0YI18"/>
<reference evidence="1" key="1">
    <citation type="submission" date="2021-10" db="EMBL/GenBank/DDBJ databases">
        <title>Tropical sea cucumber genome reveals ecological adaptation and Cuvierian tubules defense mechanism.</title>
        <authorList>
            <person name="Chen T."/>
        </authorList>
    </citation>
    <scope>NUCLEOTIDE SEQUENCE</scope>
    <source>
        <strain evidence="1">Nanhai2018</strain>
        <tissue evidence="1">Muscle</tissue>
    </source>
</reference>
<sequence>MRVTVRDLILNFLVEVKGHFGSPEVKRLKPCKHDISRRVTVSDLILSMWIAHIE</sequence>
<evidence type="ECO:0000313" key="1">
    <source>
        <dbReference type="EMBL" id="KAJ8021750.1"/>
    </source>
</evidence>
<keyword evidence="2" id="KW-1185">Reference proteome</keyword>